<dbReference type="RefSeq" id="WP_152718379.1">
    <property type="nucleotide sequence ID" value="NZ_VOSJ01000606.1"/>
</dbReference>
<dbReference type="PANTHER" id="PTHR38436:SF1">
    <property type="entry name" value="ESTER CYCLASE"/>
    <property type="match status" value="1"/>
</dbReference>
<dbReference type="PANTHER" id="PTHR38436">
    <property type="entry name" value="POLYKETIDE CYCLASE SNOAL-LIKE DOMAIN"/>
    <property type="match status" value="1"/>
</dbReference>
<dbReference type="InterPro" id="IPR032710">
    <property type="entry name" value="NTF2-like_dom_sf"/>
</dbReference>
<protein>
    <submittedName>
        <fullName evidence="1">Ester cyclase</fullName>
    </submittedName>
</protein>
<dbReference type="Pfam" id="PF07366">
    <property type="entry name" value="SnoaL"/>
    <property type="match status" value="1"/>
</dbReference>
<accession>A0A5N7MW85</accession>
<dbReference type="Proteomes" id="UP000403266">
    <property type="component" value="Unassembled WGS sequence"/>
</dbReference>
<dbReference type="OrthoDB" id="129343at2"/>
<comment type="caution">
    <text evidence="1">The sequence shown here is derived from an EMBL/GenBank/DDBJ whole genome shotgun (WGS) entry which is preliminary data.</text>
</comment>
<dbReference type="Gene3D" id="3.10.450.50">
    <property type="match status" value="1"/>
</dbReference>
<reference evidence="1 2" key="1">
    <citation type="journal article" date="2019" name="Syst. Appl. Microbiol.">
        <title>Microvirga tunisiensis sp. nov., a root nodule symbiotic bacterium isolated from Lupinus micranthus and L. luteus grown in Northern Tunisia.</title>
        <authorList>
            <person name="Msaddak A."/>
            <person name="Rejili M."/>
            <person name="Duran D."/>
            <person name="Mars M."/>
            <person name="Palacios J.M."/>
            <person name="Ruiz-Argueso T."/>
            <person name="Rey L."/>
            <person name="Imperial J."/>
        </authorList>
    </citation>
    <scope>NUCLEOTIDE SEQUENCE [LARGE SCALE GENOMIC DNA]</scope>
    <source>
        <strain evidence="1 2">Lmie10</strain>
    </source>
</reference>
<name>A0A5N7MW85_9HYPH</name>
<dbReference type="GO" id="GO:0030638">
    <property type="term" value="P:polyketide metabolic process"/>
    <property type="evidence" value="ECO:0007669"/>
    <property type="project" value="InterPro"/>
</dbReference>
<dbReference type="InterPro" id="IPR009959">
    <property type="entry name" value="Cyclase_SnoaL-like"/>
</dbReference>
<gene>
    <name evidence="1" type="ORF">FS320_41305</name>
</gene>
<dbReference type="AlphaFoldDB" id="A0A5N7MW85"/>
<dbReference type="SUPFAM" id="SSF54427">
    <property type="entry name" value="NTF2-like"/>
    <property type="match status" value="1"/>
</dbReference>
<dbReference type="EMBL" id="VOSK01000565">
    <property type="protein sequence ID" value="MPR31168.1"/>
    <property type="molecule type" value="Genomic_DNA"/>
</dbReference>
<evidence type="ECO:0000313" key="1">
    <source>
        <dbReference type="EMBL" id="MPR31168.1"/>
    </source>
</evidence>
<organism evidence="1 2">
    <name type="scientific">Microvirga tunisiensis</name>
    <dbReference type="NCBI Taxonomy" id="2108360"/>
    <lineage>
        <taxon>Bacteria</taxon>
        <taxon>Pseudomonadati</taxon>
        <taxon>Pseudomonadota</taxon>
        <taxon>Alphaproteobacteria</taxon>
        <taxon>Hyphomicrobiales</taxon>
        <taxon>Methylobacteriaceae</taxon>
        <taxon>Microvirga</taxon>
    </lineage>
</organism>
<keyword evidence="2" id="KW-1185">Reference proteome</keyword>
<evidence type="ECO:0000313" key="2">
    <source>
        <dbReference type="Proteomes" id="UP000403266"/>
    </source>
</evidence>
<sequence length="136" mass="15226">MTSDSEYNKALVRAHYEATANHFDPPAIDDQVGEDFFDHAAGARLGPEGVKRHIQGMKVVFPDLRVTIEDIIAEGDRVAVRARWQGTHSADFRGIPASHERIEFTGMVFWRIADGKIRERWASVDLLGPLKEAAEV</sequence>
<proteinExistence type="predicted"/>